<gene>
    <name evidence="9" type="ORF">EV194_10932</name>
</gene>
<evidence type="ECO:0000259" key="8">
    <source>
        <dbReference type="Pfam" id="PF01923"/>
    </source>
</evidence>
<comment type="catalytic activity">
    <reaction evidence="6">
        <text>2 cob(II)yrinate a,c diamide + reduced [electron-transfer flavoprotein] + 2 ATP = 2 adenosylcob(III)yrinate a,c-diamide + 2 triphosphate + oxidized [electron-transfer flavoprotein] + 3 H(+)</text>
        <dbReference type="Rhea" id="RHEA:11528"/>
        <dbReference type="Rhea" id="RHEA-COMP:10685"/>
        <dbReference type="Rhea" id="RHEA-COMP:10686"/>
        <dbReference type="ChEBI" id="CHEBI:15378"/>
        <dbReference type="ChEBI" id="CHEBI:18036"/>
        <dbReference type="ChEBI" id="CHEBI:30616"/>
        <dbReference type="ChEBI" id="CHEBI:57692"/>
        <dbReference type="ChEBI" id="CHEBI:58307"/>
        <dbReference type="ChEBI" id="CHEBI:58503"/>
        <dbReference type="ChEBI" id="CHEBI:58537"/>
        <dbReference type="EC" id="2.5.1.17"/>
    </reaction>
</comment>
<comment type="catalytic activity">
    <reaction evidence="6">
        <text>2 cob(II)alamin + reduced [electron-transfer flavoprotein] + 2 ATP = 2 adenosylcob(III)alamin + 2 triphosphate + oxidized [electron-transfer flavoprotein] + 3 H(+)</text>
        <dbReference type="Rhea" id="RHEA:28671"/>
        <dbReference type="Rhea" id="RHEA-COMP:10685"/>
        <dbReference type="Rhea" id="RHEA-COMP:10686"/>
        <dbReference type="ChEBI" id="CHEBI:15378"/>
        <dbReference type="ChEBI" id="CHEBI:16304"/>
        <dbReference type="ChEBI" id="CHEBI:18036"/>
        <dbReference type="ChEBI" id="CHEBI:18408"/>
        <dbReference type="ChEBI" id="CHEBI:30616"/>
        <dbReference type="ChEBI" id="CHEBI:57692"/>
        <dbReference type="ChEBI" id="CHEBI:58307"/>
        <dbReference type="EC" id="2.5.1.17"/>
    </reaction>
</comment>
<evidence type="ECO:0000313" key="9">
    <source>
        <dbReference type="EMBL" id="TCO07216.1"/>
    </source>
</evidence>
<dbReference type="AlphaFoldDB" id="A0A4R2GG28"/>
<dbReference type="InterPro" id="IPR036451">
    <property type="entry name" value="CblAdoTrfase-like_sf"/>
</dbReference>
<feature type="domain" description="Cobalamin adenosyltransferase-like" evidence="8">
    <location>
        <begin position="6"/>
        <end position="170"/>
    </location>
</feature>
<keyword evidence="4 6" id="KW-0547">Nucleotide-binding</keyword>
<comment type="caution">
    <text evidence="9">The sequence shown here is derived from an EMBL/GenBank/DDBJ whole genome shotgun (WGS) entry which is preliminary data.</text>
</comment>
<feature type="coiled-coil region" evidence="7">
    <location>
        <begin position="80"/>
        <end position="107"/>
    </location>
</feature>
<organism evidence="9 10">
    <name type="scientific">Natronoflexus pectinivorans</name>
    <dbReference type="NCBI Taxonomy" id="682526"/>
    <lineage>
        <taxon>Bacteria</taxon>
        <taxon>Pseudomonadati</taxon>
        <taxon>Bacteroidota</taxon>
        <taxon>Bacteroidia</taxon>
        <taxon>Marinilabiliales</taxon>
        <taxon>Marinilabiliaceae</taxon>
        <taxon>Natronoflexus</taxon>
    </lineage>
</organism>
<evidence type="ECO:0000256" key="2">
    <source>
        <dbReference type="ARBA" id="ARBA00011233"/>
    </source>
</evidence>
<dbReference type="PANTHER" id="PTHR12213">
    <property type="entry name" value="CORRINOID ADENOSYLTRANSFERASE"/>
    <property type="match status" value="1"/>
</dbReference>
<name>A0A4R2GG28_9BACT</name>
<dbReference type="GO" id="GO:0008817">
    <property type="term" value="F:corrinoid adenosyltransferase activity"/>
    <property type="evidence" value="ECO:0007669"/>
    <property type="project" value="UniProtKB-UniRule"/>
</dbReference>
<keyword evidence="6" id="KW-0169">Cobalamin biosynthesis</keyword>
<accession>A0A4R2GG28</accession>
<dbReference type="Pfam" id="PF01923">
    <property type="entry name" value="Cob_adeno_trans"/>
    <property type="match status" value="1"/>
</dbReference>
<keyword evidence="5 6" id="KW-0067">ATP-binding</keyword>
<dbReference type="NCBIfam" id="TIGR00636">
    <property type="entry name" value="PduO_Nterm"/>
    <property type="match status" value="1"/>
</dbReference>
<dbReference type="Proteomes" id="UP000295221">
    <property type="component" value="Unassembled WGS sequence"/>
</dbReference>
<dbReference type="GO" id="GO:0005524">
    <property type="term" value="F:ATP binding"/>
    <property type="evidence" value="ECO:0007669"/>
    <property type="project" value="UniProtKB-UniRule"/>
</dbReference>
<dbReference type="UniPathway" id="UPA00148">
    <property type="reaction ID" value="UER00233"/>
</dbReference>
<protein>
    <recommendedName>
        <fullName evidence="6">Corrinoid adenosyltransferase</fullName>
        <ecNumber evidence="6">2.5.1.17</ecNumber>
    </recommendedName>
    <alternativeName>
        <fullName evidence="6">Cob(II)alamin adenosyltransferase</fullName>
    </alternativeName>
    <alternativeName>
        <fullName evidence="6">Cob(II)yrinic acid a,c-diamide adenosyltransferase</fullName>
    </alternativeName>
    <alternativeName>
        <fullName evidence="6">Cobinamide/cobalamin adenosyltransferase</fullName>
    </alternativeName>
</protein>
<keyword evidence="3 6" id="KW-0808">Transferase</keyword>
<keyword evidence="7" id="KW-0175">Coiled coil</keyword>
<dbReference type="Gene3D" id="1.20.1200.10">
    <property type="entry name" value="Cobalamin adenosyltransferase-like"/>
    <property type="match status" value="1"/>
</dbReference>
<evidence type="ECO:0000256" key="6">
    <source>
        <dbReference type="RuleBase" id="RU366026"/>
    </source>
</evidence>
<dbReference type="GO" id="GO:0009236">
    <property type="term" value="P:cobalamin biosynthetic process"/>
    <property type="evidence" value="ECO:0007669"/>
    <property type="project" value="UniProtKB-UniRule"/>
</dbReference>
<evidence type="ECO:0000313" key="10">
    <source>
        <dbReference type="Proteomes" id="UP000295221"/>
    </source>
</evidence>
<dbReference type="PANTHER" id="PTHR12213:SF0">
    <property type="entry name" value="CORRINOID ADENOSYLTRANSFERASE MMAB"/>
    <property type="match status" value="1"/>
</dbReference>
<dbReference type="RefSeq" id="WP_132434240.1">
    <property type="nucleotide sequence ID" value="NZ_SLWK01000009.1"/>
</dbReference>
<dbReference type="OrthoDB" id="9778896at2"/>
<reference evidence="9 10" key="1">
    <citation type="submission" date="2019-03" db="EMBL/GenBank/DDBJ databases">
        <title>Genomic Encyclopedia of Type Strains, Phase IV (KMG-IV): sequencing the most valuable type-strain genomes for metagenomic binning, comparative biology and taxonomic classification.</title>
        <authorList>
            <person name="Goeker M."/>
        </authorList>
    </citation>
    <scope>NUCLEOTIDE SEQUENCE [LARGE SCALE GENOMIC DNA]</scope>
    <source>
        <strain evidence="9 10">DSM 24179</strain>
    </source>
</reference>
<evidence type="ECO:0000256" key="7">
    <source>
        <dbReference type="SAM" id="Coils"/>
    </source>
</evidence>
<evidence type="ECO:0000256" key="4">
    <source>
        <dbReference type="ARBA" id="ARBA00022741"/>
    </source>
</evidence>
<evidence type="ECO:0000256" key="5">
    <source>
        <dbReference type="ARBA" id="ARBA00022840"/>
    </source>
</evidence>
<dbReference type="InterPro" id="IPR029499">
    <property type="entry name" value="PduO-typ"/>
</dbReference>
<comment type="subunit">
    <text evidence="2">Homotrimer.</text>
</comment>
<keyword evidence="10" id="KW-1185">Reference proteome</keyword>
<evidence type="ECO:0000256" key="3">
    <source>
        <dbReference type="ARBA" id="ARBA00022679"/>
    </source>
</evidence>
<sequence>MKKSLVYTKTGDKGSTGLIGGTRVSKNDYRLEAYGTVDELNSNIGMIRSYPIDQESIDSIIRIQRQLFTIGSYLATDESVSDLRTKLKTDEAEIEFMELEMDKMESKLPPLSNFVLPGGHPAVAQCHICRTICRRAERRIITMQSQTTVDEWVIRYINRLSDYFFVLSRHLTNYFQINEIPWVSGLHD</sequence>
<dbReference type="InterPro" id="IPR016030">
    <property type="entry name" value="CblAdoTrfase-like"/>
</dbReference>
<comment type="pathway">
    <text evidence="6">Cofactor biosynthesis; adenosylcobalamin biosynthesis; adenosylcobalamin from cob(II)yrinate a,c-diamide: step 2/7.</text>
</comment>
<dbReference type="SUPFAM" id="SSF89028">
    <property type="entry name" value="Cobalamin adenosyltransferase-like"/>
    <property type="match status" value="1"/>
</dbReference>
<proteinExistence type="inferred from homology"/>
<dbReference type="EC" id="2.5.1.17" evidence="6"/>
<comment type="similarity">
    <text evidence="1 6">Belongs to the Cob(I)alamin adenosyltransferase family.</text>
</comment>
<dbReference type="EMBL" id="SLWK01000009">
    <property type="protein sequence ID" value="TCO07216.1"/>
    <property type="molecule type" value="Genomic_DNA"/>
</dbReference>
<dbReference type="FunFam" id="1.20.1200.10:FF:000001">
    <property type="entry name" value="Cob(I)yrinic acid a,c-diamide adenosyltransferase"/>
    <property type="match status" value="1"/>
</dbReference>
<evidence type="ECO:0000256" key="1">
    <source>
        <dbReference type="ARBA" id="ARBA00007487"/>
    </source>
</evidence>